<dbReference type="GO" id="GO:0019901">
    <property type="term" value="F:protein kinase binding"/>
    <property type="evidence" value="ECO:0007669"/>
    <property type="project" value="InterPro"/>
</dbReference>
<dbReference type="Pfam" id="PF00134">
    <property type="entry name" value="Cyclin_N"/>
    <property type="match status" value="1"/>
</dbReference>
<dbReference type="AlphaFoldDB" id="A0AAF0YGZ3"/>
<dbReference type="GO" id="GO:0000307">
    <property type="term" value="C:cyclin-dependent protein kinase holoenzyme complex"/>
    <property type="evidence" value="ECO:0007669"/>
    <property type="project" value="TreeGrafter"/>
</dbReference>
<dbReference type="Gene3D" id="1.10.472.10">
    <property type="entry name" value="Cyclin-like"/>
    <property type="match status" value="1"/>
</dbReference>
<evidence type="ECO:0000259" key="2">
    <source>
        <dbReference type="Pfam" id="PF00134"/>
    </source>
</evidence>
<dbReference type="InterPro" id="IPR006671">
    <property type="entry name" value="Cyclin_N"/>
</dbReference>
<feature type="compositionally biased region" description="Low complexity" evidence="1">
    <location>
        <begin position="333"/>
        <end position="351"/>
    </location>
</feature>
<dbReference type="GO" id="GO:0005634">
    <property type="term" value="C:nucleus"/>
    <property type="evidence" value="ECO:0007669"/>
    <property type="project" value="TreeGrafter"/>
</dbReference>
<accession>A0AAF0YGZ3</accession>
<dbReference type="GeneID" id="87811277"/>
<evidence type="ECO:0000256" key="1">
    <source>
        <dbReference type="SAM" id="MobiDB-lite"/>
    </source>
</evidence>
<sequence>MAVRARDPTHPASLLPLSHHDPTLVHSLKNKVPLEFFDFVARKCEQVVRIEQEAPALPSPPPSPRGSSSRWWEAPLPPKGASEDLPSLSDFIRGLVVQSNVQMPTLSVVLVYLARLRERLPPVAHGMRCTRHRVFLAVLICAAKYLNDSSPKNMHWQRYGRFFSLAEVNLMEKQLLYILDYDLGVDEQSLSSYMHPFWMEQSAAAAAASPAAVIAPAARYATRPSASPLTISLPSSSRIPQQPPRSYSSDTLRATVTTAAAVAATGANMLPTPPSVAASSSHSTSSSGDYFSIQHHNAHVHQHMHTQHYSPLNSFARLHLDEATPGLLRRDSGASTCSSCSSSSSAGGTPSGDFCNVTVHDDDASTIHGHDTYAAQYTTQYRKGSYPGYDDKLMEAQSTAMATTPPPPPAAEPMWKKLSFKQAHLLRPTMRRAANV</sequence>
<feature type="region of interest" description="Disordered" evidence="1">
    <location>
        <begin position="327"/>
        <end position="351"/>
    </location>
</feature>
<dbReference type="InterPro" id="IPR036915">
    <property type="entry name" value="Cyclin-like_sf"/>
</dbReference>
<dbReference type="Proteomes" id="UP000827549">
    <property type="component" value="Chromosome 6"/>
</dbReference>
<feature type="region of interest" description="Disordered" evidence="1">
    <location>
        <begin position="53"/>
        <end position="73"/>
    </location>
</feature>
<protein>
    <submittedName>
        <fullName evidence="3">PHO85 cyclin-2</fullName>
    </submittedName>
</protein>
<proteinExistence type="predicted"/>
<keyword evidence="4" id="KW-1185">Reference proteome</keyword>
<dbReference type="EMBL" id="CP086719">
    <property type="protein sequence ID" value="WOO84591.1"/>
    <property type="molecule type" value="Genomic_DNA"/>
</dbReference>
<evidence type="ECO:0000313" key="3">
    <source>
        <dbReference type="EMBL" id="WOO84591.1"/>
    </source>
</evidence>
<dbReference type="InterPro" id="IPR013922">
    <property type="entry name" value="Cyclin_PHO80-like"/>
</dbReference>
<feature type="region of interest" description="Disordered" evidence="1">
    <location>
        <begin position="231"/>
        <end position="251"/>
    </location>
</feature>
<dbReference type="RefSeq" id="XP_062630617.1">
    <property type="nucleotide sequence ID" value="XM_062774633.1"/>
</dbReference>
<gene>
    <name evidence="3" type="primary">PCL2_0</name>
    <name evidence="3" type="ORF">LOC62_06G008109</name>
</gene>
<feature type="domain" description="Cyclin N-terminal" evidence="2">
    <location>
        <begin position="87"/>
        <end position="183"/>
    </location>
</feature>
<dbReference type="GO" id="GO:0016538">
    <property type="term" value="F:cyclin-dependent protein serine/threonine kinase regulator activity"/>
    <property type="evidence" value="ECO:0007669"/>
    <property type="project" value="TreeGrafter"/>
</dbReference>
<dbReference type="SUPFAM" id="SSF47954">
    <property type="entry name" value="Cyclin-like"/>
    <property type="match status" value="1"/>
</dbReference>
<dbReference type="PANTHER" id="PTHR15615:SF10">
    <property type="entry name" value="PHO85 CYCLIN-2-RELATED"/>
    <property type="match status" value="1"/>
</dbReference>
<dbReference type="PANTHER" id="PTHR15615">
    <property type="match status" value="1"/>
</dbReference>
<dbReference type="CDD" id="cd20557">
    <property type="entry name" value="CYCLIN_ScPCL1-like"/>
    <property type="match status" value="1"/>
</dbReference>
<name>A0AAF0YGZ3_9TREE</name>
<reference evidence="3" key="1">
    <citation type="submission" date="2023-10" db="EMBL/GenBank/DDBJ databases">
        <authorList>
            <person name="Noh H."/>
        </authorList>
    </citation>
    <scope>NUCLEOTIDE SEQUENCE</scope>
    <source>
        <strain evidence="3">DUCC4014</strain>
    </source>
</reference>
<organism evidence="3 4">
    <name type="scientific">Vanrija pseudolonga</name>
    <dbReference type="NCBI Taxonomy" id="143232"/>
    <lineage>
        <taxon>Eukaryota</taxon>
        <taxon>Fungi</taxon>
        <taxon>Dikarya</taxon>
        <taxon>Basidiomycota</taxon>
        <taxon>Agaricomycotina</taxon>
        <taxon>Tremellomycetes</taxon>
        <taxon>Trichosporonales</taxon>
        <taxon>Trichosporonaceae</taxon>
        <taxon>Vanrija</taxon>
    </lineage>
</organism>
<evidence type="ECO:0000313" key="4">
    <source>
        <dbReference type="Proteomes" id="UP000827549"/>
    </source>
</evidence>